<comment type="caution">
    <text evidence="1">The sequence shown here is derived from an EMBL/GenBank/DDBJ whole genome shotgun (WGS) entry which is preliminary data.</text>
</comment>
<organism evidence="1 2">
    <name type="scientific">Vibrio renipiscarius</name>
    <dbReference type="NCBI Taxonomy" id="1461322"/>
    <lineage>
        <taxon>Bacteria</taxon>
        <taxon>Pseudomonadati</taxon>
        <taxon>Pseudomonadota</taxon>
        <taxon>Gammaproteobacteria</taxon>
        <taxon>Vibrionales</taxon>
        <taxon>Vibrionaceae</taxon>
        <taxon>Vibrio</taxon>
    </lineage>
</organism>
<dbReference type="OrthoDB" id="5879886at2"/>
<keyword evidence="2" id="KW-1185">Reference proteome</keyword>
<proteinExistence type="predicted"/>
<dbReference type="Proteomes" id="UP000031672">
    <property type="component" value="Unassembled WGS sequence"/>
</dbReference>
<reference evidence="1 2" key="1">
    <citation type="submission" date="2014-11" db="EMBL/GenBank/DDBJ databases">
        <title>Draft Genome Sequence of Vibrio piscirenalis strains CECT 8603T and CECT 8604, two marine Gammaproteobacterium isolated from cultured gilthead sea bream (Sparus aurata).</title>
        <authorList>
            <person name="Arahal D.R."/>
            <person name="Rodrigo-Torres L."/>
            <person name="Lucena T."/>
            <person name="Pujalte M.J."/>
        </authorList>
    </citation>
    <scope>NUCLEOTIDE SEQUENCE [LARGE SCALE GENOMIC DNA]</scope>
    <source>
        <strain evidence="1 2">DCR 1-4-2</strain>
    </source>
</reference>
<evidence type="ECO:0000313" key="1">
    <source>
        <dbReference type="EMBL" id="KII76554.1"/>
    </source>
</evidence>
<dbReference type="RefSeq" id="WP_040992511.1">
    <property type="nucleotide sequence ID" value="NZ_JBFRUC010000004.1"/>
</dbReference>
<dbReference type="STRING" id="1461322.OJ16_17365"/>
<accession>A0A0C2NNR6</accession>
<accession>A0A0C2JF57</accession>
<gene>
    <name evidence="1" type="ORF">OJ16_17365</name>
</gene>
<sequence>MSKIKIALFTLVLIAGAVAAWVFIPTHTSLGPQMSSTPIGEEFSLVGYKIISTDRKLNKLNQYFLIANGSELGDSDPILTTSDQFLRVVSVKDNTFKLSVKGRIEQYRNDIWVEKSDGTAHHWLASMQSDYVK</sequence>
<evidence type="ECO:0000313" key="2">
    <source>
        <dbReference type="Proteomes" id="UP000031672"/>
    </source>
</evidence>
<name>A0A0C2JF57_9VIBR</name>
<dbReference type="EMBL" id="JTKH01000024">
    <property type="protein sequence ID" value="KII76554.1"/>
    <property type="molecule type" value="Genomic_DNA"/>
</dbReference>
<dbReference type="AlphaFoldDB" id="A0A0C2JF57"/>
<protein>
    <submittedName>
        <fullName evidence="1">Uncharacterized protein</fullName>
    </submittedName>
</protein>